<evidence type="ECO:0000256" key="1">
    <source>
        <dbReference type="ARBA" id="ARBA00004651"/>
    </source>
</evidence>
<dbReference type="PANTHER" id="PTHR30081:SF8">
    <property type="entry name" value="PROTEIN TRANSLOCASE SUBUNIT SECF"/>
    <property type="match status" value="1"/>
</dbReference>
<evidence type="ECO:0000256" key="5">
    <source>
        <dbReference type="ARBA" id="ARBA00022692"/>
    </source>
</evidence>
<keyword evidence="5 10" id="KW-0812">Transmembrane</keyword>
<dbReference type="InterPro" id="IPR005665">
    <property type="entry name" value="SecF_bac"/>
</dbReference>
<keyword evidence="9 10" id="KW-0472">Membrane</keyword>
<dbReference type="InterPro" id="IPR048634">
    <property type="entry name" value="SecD_SecF_C"/>
</dbReference>
<dbReference type="Proteomes" id="UP000230729">
    <property type="component" value="Unassembled WGS sequence"/>
</dbReference>
<organism evidence="12 13">
    <name type="scientific">Candidatus Falkowbacteria bacterium CG23_combo_of_CG06-09_8_20_14_all_49_15</name>
    <dbReference type="NCBI Taxonomy" id="1974572"/>
    <lineage>
        <taxon>Bacteria</taxon>
        <taxon>Candidatus Falkowiibacteriota</taxon>
    </lineage>
</organism>
<feature type="transmembrane region" description="Helical" evidence="10">
    <location>
        <begin position="214"/>
        <end position="233"/>
    </location>
</feature>
<comment type="caution">
    <text evidence="12">The sequence shown here is derived from an EMBL/GenBank/DDBJ whole genome shotgun (WGS) entry which is preliminary data.</text>
</comment>
<dbReference type="SUPFAM" id="SSF82866">
    <property type="entry name" value="Multidrug efflux transporter AcrB transmembrane domain"/>
    <property type="match status" value="1"/>
</dbReference>
<dbReference type="Pfam" id="PF02355">
    <property type="entry name" value="SecD_SecF_C"/>
    <property type="match status" value="1"/>
</dbReference>
<dbReference type="GO" id="GO:0043952">
    <property type="term" value="P:protein transport by the Sec complex"/>
    <property type="evidence" value="ECO:0007669"/>
    <property type="project" value="UniProtKB-UniRule"/>
</dbReference>
<dbReference type="InterPro" id="IPR022645">
    <property type="entry name" value="SecD/SecF_bac"/>
</dbReference>
<keyword evidence="3 10" id="KW-1003">Cell membrane</keyword>
<comment type="similarity">
    <text evidence="10">Belongs to the SecD/SecF family. SecF subfamily.</text>
</comment>
<dbReference type="PROSITE" id="PS50156">
    <property type="entry name" value="SSD"/>
    <property type="match status" value="1"/>
</dbReference>
<dbReference type="InterPro" id="IPR022813">
    <property type="entry name" value="SecD/SecF_arch_bac"/>
</dbReference>
<keyword evidence="4" id="KW-0997">Cell inner membrane</keyword>
<dbReference type="GO" id="GO:0005886">
    <property type="term" value="C:plasma membrane"/>
    <property type="evidence" value="ECO:0007669"/>
    <property type="project" value="UniProtKB-SubCell"/>
</dbReference>
<keyword evidence="6 10" id="KW-0653">Protein transport</keyword>
<feature type="domain" description="SSD" evidence="11">
    <location>
        <begin position="149"/>
        <end position="312"/>
    </location>
</feature>
<evidence type="ECO:0000256" key="3">
    <source>
        <dbReference type="ARBA" id="ARBA00022475"/>
    </source>
</evidence>
<keyword evidence="2 10" id="KW-0813">Transport</keyword>
<evidence type="ECO:0000313" key="13">
    <source>
        <dbReference type="Proteomes" id="UP000230729"/>
    </source>
</evidence>
<dbReference type="GO" id="GO:0065002">
    <property type="term" value="P:intracellular protein transmembrane transport"/>
    <property type="evidence" value="ECO:0007669"/>
    <property type="project" value="UniProtKB-UniRule"/>
</dbReference>
<dbReference type="InterPro" id="IPR022646">
    <property type="entry name" value="SecD/SecF_CS"/>
</dbReference>
<proteinExistence type="inferred from homology"/>
<feature type="transmembrane region" description="Helical" evidence="10">
    <location>
        <begin position="263"/>
        <end position="281"/>
    </location>
</feature>
<feature type="transmembrane region" description="Helical" evidence="10">
    <location>
        <begin position="180"/>
        <end position="202"/>
    </location>
</feature>
<evidence type="ECO:0000256" key="8">
    <source>
        <dbReference type="ARBA" id="ARBA00023010"/>
    </source>
</evidence>
<dbReference type="HAMAP" id="MF_01464_B">
    <property type="entry name" value="SecF_B"/>
    <property type="match status" value="1"/>
</dbReference>
<accession>A0A2G9ZLX3</accession>
<evidence type="ECO:0000313" key="12">
    <source>
        <dbReference type="EMBL" id="PIP33590.1"/>
    </source>
</evidence>
<name>A0A2G9ZLX3_9BACT</name>
<feature type="transmembrane region" description="Helical" evidence="10">
    <location>
        <begin position="12"/>
        <end position="33"/>
    </location>
</feature>
<dbReference type="AlphaFoldDB" id="A0A2G9ZLX3"/>
<gene>
    <name evidence="10 12" type="primary">secF</name>
    <name evidence="12" type="ORF">COX22_03550</name>
</gene>
<keyword evidence="8 10" id="KW-0811">Translocation</keyword>
<dbReference type="GO" id="GO:0006605">
    <property type="term" value="P:protein targeting"/>
    <property type="evidence" value="ECO:0007669"/>
    <property type="project" value="UniProtKB-UniRule"/>
</dbReference>
<evidence type="ECO:0000256" key="10">
    <source>
        <dbReference type="HAMAP-Rule" id="MF_01464"/>
    </source>
</evidence>
<dbReference type="PANTHER" id="PTHR30081">
    <property type="entry name" value="PROTEIN-EXPORT MEMBRANE PROTEIN SEC"/>
    <property type="match status" value="1"/>
</dbReference>
<reference evidence="12 13" key="1">
    <citation type="submission" date="2017-09" db="EMBL/GenBank/DDBJ databases">
        <title>Depth-based differentiation of microbial function through sediment-hosted aquifers and enrichment of novel symbionts in the deep terrestrial subsurface.</title>
        <authorList>
            <person name="Probst A.J."/>
            <person name="Ladd B."/>
            <person name="Jarett J.K."/>
            <person name="Geller-Mcgrath D.E."/>
            <person name="Sieber C.M."/>
            <person name="Emerson J.B."/>
            <person name="Anantharaman K."/>
            <person name="Thomas B.C."/>
            <person name="Malmstrom R."/>
            <person name="Stieglmeier M."/>
            <person name="Klingl A."/>
            <person name="Woyke T."/>
            <person name="Ryan C.M."/>
            <person name="Banfield J.F."/>
        </authorList>
    </citation>
    <scope>NUCLEOTIDE SEQUENCE [LARGE SCALE GENOMIC DNA]</scope>
    <source>
        <strain evidence="12">CG23_combo_of_CG06-09_8_20_14_all_49_15</strain>
    </source>
</reference>
<dbReference type="Gene3D" id="1.20.1640.10">
    <property type="entry name" value="Multidrug efflux transporter AcrB transmembrane domain"/>
    <property type="match status" value="1"/>
</dbReference>
<protein>
    <recommendedName>
        <fullName evidence="10">Protein-export membrane protein SecF</fullName>
    </recommendedName>
</protein>
<sequence length="322" mass="35595">MLAIDIIKRRKIWFFLSGTMMTAAIFALTFWGINFGIDFKGGSLLEVEYQDVRPDINVVKNALSPLALGSPSVQPVGEKGLIIRFRETSEEVHQSVLSKLRESVQTEAVENQSAGDGEGEENSQPAESVIENRFDSVGPSIGEELKSRSLSAIILVLAAMILYIAWSFRKVSKPIASWKYGLVAIIALFHDVLITVAVFSVMGKFWQIEINTPFVAAILTVIGYSVNDTIIVFDRLRENLPKSDLDFAATINKSVLQTLSRSINTSFTTILVLTAIIIFGGDSIREFVLALAVGILTGTYSSIFFASPLLAVWEKWQRRMHA</sequence>
<evidence type="ECO:0000256" key="9">
    <source>
        <dbReference type="ARBA" id="ARBA00023136"/>
    </source>
</evidence>
<comment type="subcellular location">
    <subcellularLocation>
        <location evidence="1 10">Cell membrane</location>
        <topology evidence="1 10">Multi-pass membrane protein</topology>
    </subcellularLocation>
</comment>
<evidence type="ECO:0000256" key="2">
    <source>
        <dbReference type="ARBA" id="ARBA00022448"/>
    </source>
</evidence>
<comment type="subunit">
    <text evidence="10">Forms a complex with SecD. Part of the essential Sec protein translocation apparatus which comprises SecA, SecYEG and auxiliary proteins SecDF. Other proteins may also be involved.</text>
</comment>
<comment type="function">
    <text evidence="10">Part of the Sec protein translocase complex. Interacts with the SecYEG preprotein conducting channel. SecDF uses the proton motive force (PMF) to complete protein translocation after the ATP-dependent function of SecA.</text>
</comment>
<dbReference type="EMBL" id="PCSD01000085">
    <property type="protein sequence ID" value="PIP33590.1"/>
    <property type="molecule type" value="Genomic_DNA"/>
</dbReference>
<evidence type="ECO:0000256" key="7">
    <source>
        <dbReference type="ARBA" id="ARBA00022989"/>
    </source>
</evidence>
<evidence type="ECO:0000256" key="4">
    <source>
        <dbReference type="ARBA" id="ARBA00022519"/>
    </source>
</evidence>
<dbReference type="InterPro" id="IPR000731">
    <property type="entry name" value="SSD"/>
</dbReference>
<dbReference type="NCBIfam" id="TIGR00966">
    <property type="entry name" value="transloc_SecF"/>
    <property type="match status" value="1"/>
</dbReference>
<feature type="transmembrane region" description="Helical" evidence="10">
    <location>
        <begin position="149"/>
        <end position="168"/>
    </location>
</feature>
<evidence type="ECO:0000259" key="11">
    <source>
        <dbReference type="PROSITE" id="PS50156"/>
    </source>
</evidence>
<dbReference type="GO" id="GO:0015450">
    <property type="term" value="F:protein-transporting ATPase activity"/>
    <property type="evidence" value="ECO:0007669"/>
    <property type="project" value="InterPro"/>
</dbReference>
<dbReference type="PRINTS" id="PR01755">
    <property type="entry name" value="SECFTRNLCASE"/>
</dbReference>
<keyword evidence="7 10" id="KW-1133">Transmembrane helix</keyword>
<feature type="transmembrane region" description="Helical" evidence="10">
    <location>
        <begin position="287"/>
        <end position="313"/>
    </location>
</feature>
<dbReference type="Pfam" id="PF07549">
    <property type="entry name" value="Sec_GG"/>
    <property type="match status" value="1"/>
</dbReference>
<evidence type="ECO:0000256" key="6">
    <source>
        <dbReference type="ARBA" id="ARBA00022927"/>
    </source>
</evidence>